<dbReference type="Proteomes" id="UP000292347">
    <property type="component" value="Unassembled WGS sequence"/>
</dbReference>
<comment type="caution">
    <text evidence="1">The sequence shown here is derived from an EMBL/GenBank/DDBJ whole genome shotgun (WGS) entry which is preliminary data.</text>
</comment>
<keyword evidence="2" id="KW-1185">Reference proteome</keyword>
<name>A0A4Q2IUG0_9SPHN</name>
<proteinExistence type="predicted"/>
<protein>
    <submittedName>
        <fullName evidence="1">Uncharacterized protein</fullName>
    </submittedName>
</protein>
<evidence type="ECO:0000313" key="1">
    <source>
        <dbReference type="EMBL" id="RXZ31839.1"/>
    </source>
</evidence>
<dbReference type="AlphaFoldDB" id="A0A4Q2IUG0"/>
<dbReference type="EMBL" id="SDPT01000002">
    <property type="protein sequence ID" value="RXZ31839.1"/>
    <property type="molecule type" value="Genomic_DNA"/>
</dbReference>
<accession>A0A4Q2IUG0</accession>
<dbReference type="RefSeq" id="WP_129342070.1">
    <property type="nucleotide sequence ID" value="NZ_JACIDD010000002.1"/>
</dbReference>
<reference evidence="1 2" key="1">
    <citation type="submission" date="2019-01" db="EMBL/GenBank/DDBJ databases">
        <title>Sphingomonas mucosissima sp. nov. and Sphingomonas desiccabilis sp. nov., from biological soil crusts in the Colorado Plateau, USA.</title>
        <authorList>
            <person name="Zhu D."/>
        </authorList>
    </citation>
    <scope>NUCLEOTIDE SEQUENCE [LARGE SCALE GENOMIC DNA]</scope>
    <source>
        <strain evidence="1 2">CP1D</strain>
    </source>
</reference>
<sequence>MKKIALMIVGLGIAATALPTAASAAPWQNINQRQATLEHRIDQGVRSGRLDRREATRLRAEYRQIAQLENRYRRSGGGLSVGERRDLDQRLDRLMARTKYQKHDRQGYHGPRR</sequence>
<evidence type="ECO:0000313" key="2">
    <source>
        <dbReference type="Proteomes" id="UP000292347"/>
    </source>
</evidence>
<organism evidence="1 2">
    <name type="scientific">Sphingomonas desiccabilis</name>
    <dbReference type="NCBI Taxonomy" id="429134"/>
    <lineage>
        <taxon>Bacteria</taxon>
        <taxon>Pseudomonadati</taxon>
        <taxon>Pseudomonadota</taxon>
        <taxon>Alphaproteobacteria</taxon>
        <taxon>Sphingomonadales</taxon>
        <taxon>Sphingomonadaceae</taxon>
        <taxon>Sphingomonas</taxon>
    </lineage>
</organism>
<gene>
    <name evidence="1" type="ORF">EO081_11605</name>
</gene>
<dbReference type="OrthoDB" id="7569823at2"/>